<reference evidence="1" key="1">
    <citation type="submission" date="2021-06" db="EMBL/GenBank/DDBJ databases">
        <authorList>
            <person name="Kallberg Y."/>
            <person name="Tangrot J."/>
            <person name="Rosling A."/>
        </authorList>
    </citation>
    <scope>NUCLEOTIDE SEQUENCE</scope>
    <source>
        <strain evidence="1">MA461A</strain>
    </source>
</reference>
<comment type="caution">
    <text evidence="1">The sequence shown here is derived from an EMBL/GenBank/DDBJ whole genome shotgun (WGS) entry which is preliminary data.</text>
</comment>
<accession>A0ACA9NZD5</accession>
<organism evidence="1 2">
    <name type="scientific">Racocetra persica</name>
    <dbReference type="NCBI Taxonomy" id="160502"/>
    <lineage>
        <taxon>Eukaryota</taxon>
        <taxon>Fungi</taxon>
        <taxon>Fungi incertae sedis</taxon>
        <taxon>Mucoromycota</taxon>
        <taxon>Glomeromycotina</taxon>
        <taxon>Glomeromycetes</taxon>
        <taxon>Diversisporales</taxon>
        <taxon>Gigasporaceae</taxon>
        <taxon>Racocetra</taxon>
    </lineage>
</organism>
<sequence>MEDNASKIPELCVNFGYIRSTTTCALSASKNVMQMQRTAKVVGYTSESFTLLFKSLVNMHLTKLLFKVEKSIEPAILPAASTHQPTSTTATNEHQGSISQNSTSVEILQTNSLESGASAPTPAATQENIQARPIQTNQSRCFKCRAKIPLAKQTINKCRCEYVYCDNHKIPDKHDCDFDFAKMGKDILAKNNPKLNEVHKGG</sequence>
<feature type="non-terminal residue" evidence="1">
    <location>
        <position position="202"/>
    </location>
</feature>
<protein>
    <submittedName>
        <fullName evidence="1">32036_t:CDS:1</fullName>
    </submittedName>
</protein>
<dbReference type="Proteomes" id="UP000789920">
    <property type="component" value="Unassembled WGS sequence"/>
</dbReference>
<keyword evidence="2" id="KW-1185">Reference proteome</keyword>
<evidence type="ECO:0000313" key="2">
    <source>
        <dbReference type="Proteomes" id="UP000789920"/>
    </source>
</evidence>
<dbReference type="EMBL" id="CAJVQC010017022">
    <property type="protein sequence ID" value="CAG8681636.1"/>
    <property type="molecule type" value="Genomic_DNA"/>
</dbReference>
<gene>
    <name evidence="1" type="ORF">RPERSI_LOCUS9142</name>
</gene>
<evidence type="ECO:0000313" key="1">
    <source>
        <dbReference type="EMBL" id="CAG8681636.1"/>
    </source>
</evidence>
<name>A0ACA9NZD5_9GLOM</name>
<proteinExistence type="predicted"/>